<reference evidence="8" key="1">
    <citation type="submission" date="2013-02" db="EMBL/GenBank/DDBJ databases">
        <authorList>
            <person name="Hughes D."/>
        </authorList>
    </citation>
    <scope>NUCLEOTIDE SEQUENCE</scope>
    <source>
        <strain>Durham</strain>
        <strain evidence="8">NC isolate 2 -- Noor lab</strain>
    </source>
</reference>
<dbReference type="EMBL" id="CAQQ02116221">
    <property type="status" value="NOT_ANNOTATED_CDS"/>
    <property type="molecule type" value="Genomic_DNA"/>
</dbReference>
<dbReference type="OMA" id="CHIAIHA"/>
<dbReference type="AlphaFoldDB" id="T1GXZ1"/>
<keyword evidence="3 5" id="KW-0863">Zinc-finger</keyword>
<dbReference type="SUPFAM" id="SSF57667">
    <property type="entry name" value="beta-beta-alpha zinc fingers"/>
    <property type="match status" value="2"/>
</dbReference>
<dbReference type="InterPro" id="IPR036236">
    <property type="entry name" value="Znf_C2H2_sf"/>
</dbReference>
<feature type="domain" description="C2H2-type" evidence="6">
    <location>
        <begin position="192"/>
        <end position="219"/>
    </location>
</feature>
<evidence type="ECO:0000256" key="2">
    <source>
        <dbReference type="ARBA" id="ARBA00022737"/>
    </source>
</evidence>
<proteinExistence type="predicted"/>
<organism evidence="7 8">
    <name type="scientific">Megaselia scalaris</name>
    <name type="common">Humpbacked fly</name>
    <name type="synonym">Phora scalaris</name>
    <dbReference type="NCBI Taxonomy" id="36166"/>
    <lineage>
        <taxon>Eukaryota</taxon>
        <taxon>Metazoa</taxon>
        <taxon>Ecdysozoa</taxon>
        <taxon>Arthropoda</taxon>
        <taxon>Hexapoda</taxon>
        <taxon>Insecta</taxon>
        <taxon>Pterygota</taxon>
        <taxon>Neoptera</taxon>
        <taxon>Endopterygota</taxon>
        <taxon>Diptera</taxon>
        <taxon>Brachycera</taxon>
        <taxon>Muscomorpha</taxon>
        <taxon>Platypezoidea</taxon>
        <taxon>Phoridae</taxon>
        <taxon>Megaseliini</taxon>
        <taxon>Megaselia</taxon>
    </lineage>
</organism>
<dbReference type="Pfam" id="PF18016">
    <property type="entry name" value="SAM_3"/>
    <property type="match status" value="1"/>
</dbReference>
<dbReference type="STRING" id="36166.T1GXZ1"/>
<evidence type="ECO:0000313" key="7">
    <source>
        <dbReference type="EnsemblMetazoa" id="MESCA008706-PA"/>
    </source>
</evidence>
<dbReference type="Gene3D" id="3.30.160.60">
    <property type="entry name" value="Classic Zinc Finger"/>
    <property type="match status" value="3"/>
</dbReference>
<keyword evidence="2" id="KW-0677">Repeat</keyword>
<feature type="domain" description="C2H2-type" evidence="6">
    <location>
        <begin position="262"/>
        <end position="286"/>
    </location>
</feature>
<reference evidence="7" key="2">
    <citation type="submission" date="2015-06" db="UniProtKB">
        <authorList>
            <consortium name="EnsemblMetazoa"/>
        </authorList>
    </citation>
    <scope>IDENTIFICATION</scope>
</reference>
<evidence type="ECO:0000259" key="6">
    <source>
        <dbReference type="PROSITE" id="PS50157"/>
    </source>
</evidence>
<dbReference type="GO" id="GO:0008270">
    <property type="term" value="F:zinc ion binding"/>
    <property type="evidence" value="ECO:0007669"/>
    <property type="project" value="UniProtKB-KW"/>
</dbReference>
<dbReference type="InterPro" id="IPR013087">
    <property type="entry name" value="Znf_C2H2_type"/>
</dbReference>
<feature type="domain" description="C2H2-type" evidence="6">
    <location>
        <begin position="289"/>
        <end position="316"/>
    </location>
</feature>
<feature type="domain" description="C2H2-type" evidence="6">
    <location>
        <begin position="392"/>
        <end position="419"/>
    </location>
</feature>
<evidence type="ECO:0000256" key="5">
    <source>
        <dbReference type="PROSITE-ProRule" id="PRU00042"/>
    </source>
</evidence>
<evidence type="ECO:0000256" key="1">
    <source>
        <dbReference type="ARBA" id="ARBA00022723"/>
    </source>
</evidence>
<dbReference type="Proteomes" id="UP000015102">
    <property type="component" value="Unassembled WGS sequence"/>
</dbReference>
<keyword evidence="8" id="KW-1185">Reference proteome</keyword>
<dbReference type="EMBL" id="CAQQ02116220">
    <property type="status" value="NOT_ANNOTATED_CDS"/>
    <property type="molecule type" value="Genomic_DNA"/>
</dbReference>
<protein>
    <recommendedName>
        <fullName evidence="6">C2H2-type domain-containing protein</fullName>
    </recommendedName>
</protein>
<dbReference type="PANTHER" id="PTHR24379:SF121">
    <property type="entry name" value="C2H2-TYPE DOMAIN-CONTAINING PROTEIN"/>
    <property type="match status" value="1"/>
</dbReference>
<dbReference type="PANTHER" id="PTHR24379">
    <property type="entry name" value="KRAB AND ZINC FINGER DOMAIN-CONTAINING"/>
    <property type="match status" value="1"/>
</dbReference>
<dbReference type="HOGENOM" id="CLU_002678_2_1_1"/>
<keyword evidence="4" id="KW-0862">Zinc</keyword>
<dbReference type="SMART" id="SM00355">
    <property type="entry name" value="ZnF_C2H2"/>
    <property type="match status" value="8"/>
</dbReference>
<dbReference type="InterPro" id="IPR041418">
    <property type="entry name" value="SAM_3"/>
</dbReference>
<evidence type="ECO:0000256" key="3">
    <source>
        <dbReference type="ARBA" id="ARBA00022771"/>
    </source>
</evidence>
<keyword evidence="1" id="KW-0479">Metal-binding</keyword>
<dbReference type="EnsemblMetazoa" id="MESCA008706-RA">
    <property type="protein sequence ID" value="MESCA008706-PA"/>
    <property type="gene ID" value="MESCA008706"/>
</dbReference>
<sequence>MDCNMVSPPQIEIEETVATISKDSTPSQVAQWLIFHRLNAYVSTFAQYLGSDIFRELAYHLVLKHYDLASLQIALNCPECLENYDNFVEFNTHYCCPKGVINRSARVCKPCCTEFLSHKRFRVHQQFHLQKYRPKICFLCDKAFRMEEDFYEHIMYGHKSENELNLMCRHCDTVCEKISFTYKIVHDQRDDNDCKICGEQFHFKGKLKIHVETHNEAKLGKVFVCNTCGQCEPDMASFDYHNHNKIKEEVIEYCQEETNMVYACEFCEKAFSTPMFLKQHRLRMKHDTYNCDLCVEVFGRFQTLKTHRLRHEYGEDKISKFPTGRNYVCDFGKCEVGFLHWHLLKKHTSTHVWMNASKKCKLCGVVLENYTKLMYHLEKVHCEIDMEEKAMQSCPACMKMFKTKVGLSIHLTAKHSSSK</sequence>
<evidence type="ECO:0000313" key="8">
    <source>
        <dbReference type="Proteomes" id="UP000015102"/>
    </source>
</evidence>
<feature type="domain" description="C2H2-type" evidence="6">
    <location>
        <begin position="135"/>
        <end position="163"/>
    </location>
</feature>
<accession>T1GXZ1</accession>
<name>T1GXZ1_MEGSC</name>
<dbReference type="PROSITE" id="PS50157">
    <property type="entry name" value="ZINC_FINGER_C2H2_2"/>
    <property type="match status" value="5"/>
</dbReference>
<evidence type="ECO:0000256" key="4">
    <source>
        <dbReference type="ARBA" id="ARBA00022833"/>
    </source>
</evidence>
<dbReference type="PROSITE" id="PS00028">
    <property type="entry name" value="ZINC_FINGER_C2H2_1"/>
    <property type="match status" value="8"/>
</dbReference>